<evidence type="ECO:0000313" key="3">
    <source>
        <dbReference type="Proteomes" id="UP000326464"/>
    </source>
</evidence>
<evidence type="ECO:0000313" key="2">
    <source>
        <dbReference type="EMBL" id="MPY09664.1"/>
    </source>
</evidence>
<name>A0A7X1NMT9_9MICC</name>
<dbReference type="OrthoDB" id="9757917at2"/>
<feature type="compositionally biased region" description="Basic and acidic residues" evidence="1">
    <location>
        <begin position="1288"/>
        <end position="1309"/>
    </location>
</feature>
<accession>A0A7X1NMT9</accession>
<comment type="caution">
    <text evidence="2">The sequence shown here is derived from an EMBL/GenBank/DDBJ whole genome shotgun (WGS) entry which is preliminary data.</text>
</comment>
<dbReference type="Gene3D" id="3.40.50.300">
    <property type="entry name" value="P-loop containing nucleotide triphosphate hydrolases"/>
    <property type="match status" value="1"/>
</dbReference>
<feature type="compositionally biased region" description="Basic and acidic residues" evidence="1">
    <location>
        <begin position="21"/>
        <end position="36"/>
    </location>
</feature>
<feature type="compositionally biased region" description="Low complexity" evidence="1">
    <location>
        <begin position="37"/>
        <end position="50"/>
    </location>
</feature>
<proteinExistence type="predicted"/>
<organism evidence="2 3">
    <name type="scientific">Arthrobacter bussei</name>
    <dbReference type="NCBI Taxonomy" id="2594179"/>
    <lineage>
        <taxon>Bacteria</taxon>
        <taxon>Bacillati</taxon>
        <taxon>Actinomycetota</taxon>
        <taxon>Actinomycetes</taxon>
        <taxon>Micrococcales</taxon>
        <taxon>Micrococcaceae</taxon>
        <taxon>Arthrobacter</taxon>
    </lineage>
</organism>
<sequence>MPIWSRSARDNAGKKAAVPEQDQRDAARTPSDRQRDAAGASSHAAGSTSGVPPEPSADTSAQDFLVPWLEGLGPQAVGDTLLHFRPSAGTSIDLTHAHPSGLAQLLAGRRTRLSTLLRDPVQYSAAKAAARALRAKIFELGTERGIDVGYLAAGTASWRSVDGSGRSETLNAPVLLTAVSLTVHPSQDDYELQITEQARMNPALVRHLRNQQGLDVDPGAIARLAYGTARFDPHPVLERMRILADGVRGMSVEHRVLVSTFADLAGVKGDPALHPDHPVLSALMGAARGDEVAASALVGAADGLVFPGPDERDPGQELLVLDADRAQQDVLDLVDAEVSLAVATPPGTGQTQTALNVAVRAAATGRRVVVAAERRGTLNEFVQDLDGLDLGSLVLQVGSQTGPAQLREAVIRALVRNEKAVEPQLESLHSTLTGHRHQLTEHVRSLHNVRSRWGCSPYQAMQSLAGLTALDPAPSTTVRLKRSVLDSIANRQELTERLRRAAELGSFSKASTESPWYGAQLLNRKETEHAHGLAEQLSTELPELRGKVQRVAEHSHITLGGTVREWGEQLELLVAVRESLDKFTPDIFDRPVTDLISATAPSSWRKEREIEMSSMTRSRLRRVAKEYIRPGVHISDLHTSLLEVQQQRTLWTRYALTERHPSVPTGLAEIHASYRAVETRLAELTDILHHTARRPDLAGLDLDGLEVILSDLAADRQTLETLPERTLLLDEMREQGLADLLDDLAEREIAMDRVGSELELAWWQSALEAMISGDDYLAMSDGTSLRKLEAEFRLADNAHIASGPARIRWTLAQRWRAAVEDHPEDAGRLRQELKDGTLTLEVFAGLHRDLVGALLPVWAVSPLTIRGAVPEGYRFDLAVVLDGESMSLQSAVPCVARSRQVVVFGDDRLAGPSRFSIEVQSADRASALEPLPSAFDALRDVLPVRGLTEIYRGVDRSLDTYLSEAFYDGKLSRLPQASEVTGEGRGLVVEYLPNGTGMPSSEHDGVESVAVEVNRVVELVFEHIRHRPSFSLAVVTASARHAARVGEAIRLQMAEFPWAAEFFTPGREAFRVVPVERAGGLVRDDIIFSLGFGRTPHGRALHSFGPLSAPDGRRNFVMAMTRARRLQHVLTCFQPADLDPERLTAGALDFFELLQRELGDGGRQGTAASQSNEDPLVADLVDRLRYRGAHVWDHYAGVLDIVAVRPADIAADGSAASMQDERPAPLAIASDGTERYGAMSVRERSRLRPQVLERMGWRYLPLWTIEVFTDPDGCAERASSVIGLPPRDSSDQTGTRKDAARMRKDEQHPARGTAVGRTGDETDTSAAVLPKLAAEDDARSWGDAEGGHDEWLKEQRPPHWG</sequence>
<protein>
    <submittedName>
        <fullName evidence="2">DUF4011 domain-containing protein</fullName>
    </submittedName>
</protein>
<feature type="region of interest" description="Disordered" evidence="1">
    <location>
        <begin position="1"/>
        <end position="59"/>
    </location>
</feature>
<dbReference type="SUPFAM" id="SSF52540">
    <property type="entry name" value="P-loop containing nucleoside triphosphate hydrolases"/>
    <property type="match status" value="1"/>
</dbReference>
<feature type="compositionally biased region" description="Basic and acidic residues" evidence="1">
    <location>
        <begin position="1333"/>
        <end position="1361"/>
    </location>
</feature>
<dbReference type="Proteomes" id="UP000326464">
    <property type="component" value="Unassembled WGS sequence"/>
</dbReference>
<dbReference type="Pfam" id="PF13195">
    <property type="entry name" value="DUF4011"/>
    <property type="match status" value="1"/>
</dbReference>
<evidence type="ECO:0000256" key="1">
    <source>
        <dbReference type="SAM" id="MobiDB-lite"/>
    </source>
</evidence>
<dbReference type="InterPro" id="IPR025103">
    <property type="entry name" value="DUF4011"/>
</dbReference>
<gene>
    <name evidence="2" type="ORF">FNH21_02830</name>
</gene>
<reference evidence="3" key="1">
    <citation type="submission" date="2019-07" db="EMBL/GenBank/DDBJ databases">
        <title>Arthrobacter KR32 sp. nov., isolated from mountain cheese made of cows milk.</title>
        <authorList>
            <person name="Flegler A."/>
        </authorList>
    </citation>
    <scope>NUCLEOTIDE SEQUENCE [LARGE SCALE GENOMIC DNA]</scope>
    <source>
        <strain evidence="3">KR32</strain>
    </source>
</reference>
<dbReference type="RefSeq" id="WP_152812160.1">
    <property type="nucleotide sequence ID" value="NZ_VJXX01000001.1"/>
</dbReference>
<feature type="region of interest" description="Disordered" evidence="1">
    <location>
        <begin position="1279"/>
        <end position="1361"/>
    </location>
</feature>
<dbReference type="EMBL" id="VJXX01000001">
    <property type="protein sequence ID" value="MPY09664.1"/>
    <property type="molecule type" value="Genomic_DNA"/>
</dbReference>
<dbReference type="InterPro" id="IPR027417">
    <property type="entry name" value="P-loop_NTPase"/>
</dbReference>
<keyword evidence="3" id="KW-1185">Reference proteome</keyword>